<dbReference type="InterPro" id="IPR001640">
    <property type="entry name" value="Lgt"/>
</dbReference>
<dbReference type="Pfam" id="PF01790">
    <property type="entry name" value="LGT"/>
    <property type="match status" value="1"/>
</dbReference>
<evidence type="ECO:0000256" key="3">
    <source>
        <dbReference type="ARBA" id="ARBA00022679"/>
    </source>
</evidence>
<dbReference type="GO" id="GO:0008961">
    <property type="term" value="F:phosphatidylglycerol-prolipoprotein diacylglyceryl transferase activity"/>
    <property type="evidence" value="ECO:0007669"/>
    <property type="project" value="InterPro"/>
</dbReference>
<keyword evidence="10" id="KW-1185">Reference proteome</keyword>
<evidence type="ECO:0000313" key="10">
    <source>
        <dbReference type="Proteomes" id="UP000315369"/>
    </source>
</evidence>
<feature type="transmembrane region" description="Helical" evidence="8">
    <location>
        <begin position="119"/>
        <end position="138"/>
    </location>
</feature>
<dbReference type="OrthoDB" id="871140at2"/>
<evidence type="ECO:0000256" key="6">
    <source>
        <dbReference type="ARBA" id="ARBA00023136"/>
    </source>
</evidence>
<feature type="transmembrane region" description="Helical" evidence="8">
    <location>
        <begin position="183"/>
        <end position="205"/>
    </location>
</feature>
<keyword evidence="4 8" id="KW-0812">Transmembrane</keyword>
<feature type="transmembrane region" description="Helical" evidence="8">
    <location>
        <begin position="343"/>
        <end position="362"/>
    </location>
</feature>
<protein>
    <recommendedName>
        <fullName evidence="11">Prolipoprotein diacylglyceryl transferase</fullName>
    </recommendedName>
</protein>
<keyword evidence="6 8" id="KW-0472">Membrane</keyword>
<feature type="transmembrane region" description="Helical" evidence="8">
    <location>
        <begin position="158"/>
        <end position="176"/>
    </location>
</feature>
<feature type="region of interest" description="Disordered" evidence="7">
    <location>
        <begin position="1"/>
        <end position="49"/>
    </location>
</feature>
<evidence type="ECO:0000313" key="9">
    <source>
        <dbReference type="EMBL" id="TQF17866.1"/>
    </source>
</evidence>
<name>A0A540X995_9BACT</name>
<feature type="transmembrane region" description="Helical" evidence="8">
    <location>
        <begin position="80"/>
        <end position="99"/>
    </location>
</feature>
<keyword evidence="5 8" id="KW-1133">Transmembrane helix</keyword>
<dbReference type="PANTHER" id="PTHR30589:SF0">
    <property type="entry name" value="PHOSPHATIDYLGLYCEROL--PROLIPOPROTEIN DIACYLGLYCERYL TRANSFERASE"/>
    <property type="match status" value="1"/>
</dbReference>
<reference evidence="9 10" key="1">
    <citation type="submission" date="2019-06" db="EMBL/GenBank/DDBJ databases">
        <authorList>
            <person name="Livingstone P."/>
            <person name="Whitworth D."/>
        </authorList>
    </citation>
    <scope>NUCLEOTIDE SEQUENCE [LARGE SCALE GENOMIC DNA]</scope>
    <source>
        <strain evidence="9 10">AM401</strain>
    </source>
</reference>
<evidence type="ECO:0000256" key="5">
    <source>
        <dbReference type="ARBA" id="ARBA00022989"/>
    </source>
</evidence>
<proteinExistence type="inferred from homology"/>
<feature type="transmembrane region" description="Helical" evidence="8">
    <location>
        <begin position="279"/>
        <end position="301"/>
    </location>
</feature>
<feature type="transmembrane region" description="Helical" evidence="8">
    <location>
        <begin position="308"/>
        <end position="327"/>
    </location>
</feature>
<evidence type="ECO:0000256" key="2">
    <source>
        <dbReference type="ARBA" id="ARBA00022475"/>
    </source>
</evidence>
<dbReference type="GO" id="GO:0042158">
    <property type="term" value="P:lipoprotein biosynthetic process"/>
    <property type="evidence" value="ECO:0007669"/>
    <property type="project" value="InterPro"/>
</dbReference>
<evidence type="ECO:0000256" key="1">
    <source>
        <dbReference type="ARBA" id="ARBA00007150"/>
    </source>
</evidence>
<dbReference type="Proteomes" id="UP000315369">
    <property type="component" value="Unassembled WGS sequence"/>
</dbReference>
<keyword evidence="2" id="KW-1003">Cell membrane</keyword>
<evidence type="ECO:0008006" key="11">
    <source>
        <dbReference type="Google" id="ProtNLM"/>
    </source>
</evidence>
<evidence type="ECO:0000256" key="4">
    <source>
        <dbReference type="ARBA" id="ARBA00022692"/>
    </source>
</evidence>
<sequence length="379" mass="40087">MASATSGPISAAMVRTRSTSGRSSGRNSRTSLLKTSSSSGRVPTGGVARPPVGLAERGAVDTPFLHGINPFLFRFSETLSLRWTGAAYLVGFLLAFVVLRRQAARGEGPVAKQEVSGFVLYAGLFGVILGGRLGYVLLHQWDDFSRDGSVFFQFRQGGASVLGAVLGVLAFSVYFARQQRRPWLQVADALVVLAPLGFLLAYLAVFMDGAPLGQVTSVPWAVRFPAEVGMPGFQPVVTPSFDVSTLAYAPGHEVAALTRADAAFLAELHRILPARHPVLLYQAALEGLLLGGVLLAVRALWRSRPVGLLSGLFFTLQGGLALVSLLFREAQPNLSFAAQLEQGVLPPVLMLGVGAAFLLSVLGQRPDAVGVPAPVKLEG</sequence>
<comment type="similarity">
    <text evidence="1">Belongs to the Lgt family.</text>
</comment>
<dbReference type="GO" id="GO:0005886">
    <property type="term" value="C:plasma membrane"/>
    <property type="evidence" value="ECO:0007669"/>
    <property type="project" value="InterPro"/>
</dbReference>
<accession>A0A540X995</accession>
<evidence type="ECO:0000256" key="8">
    <source>
        <dbReference type="SAM" id="Phobius"/>
    </source>
</evidence>
<dbReference type="PANTHER" id="PTHR30589">
    <property type="entry name" value="PROLIPOPROTEIN DIACYLGLYCERYL TRANSFERASE"/>
    <property type="match status" value="1"/>
</dbReference>
<dbReference type="EMBL" id="VIFM01000002">
    <property type="protein sequence ID" value="TQF17866.1"/>
    <property type="molecule type" value="Genomic_DNA"/>
</dbReference>
<evidence type="ECO:0000256" key="7">
    <source>
        <dbReference type="SAM" id="MobiDB-lite"/>
    </source>
</evidence>
<gene>
    <name evidence="9" type="ORF">FJV41_00515</name>
</gene>
<feature type="compositionally biased region" description="Low complexity" evidence="7">
    <location>
        <begin position="15"/>
        <end position="39"/>
    </location>
</feature>
<dbReference type="AlphaFoldDB" id="A0A540X995"/>
<organism evidence="9 10">
    <name type="scientific">Myxococcus llanfairpwllgwyngyllgogerychwyrndrobwllllantysiliogogogochensis</name>
    <dbReference type="NCBI Taxonomy" id="2590453"/>
    <lineage>
        <taxon>Bacteria</taxon>
        <taxon>Pseudomonadati</taxon>
        <taxon>Myxococcota</taxon>
        <taxon>Myxococcia</taxon>
        <taxon>Myxococcales</taxon>
        <taxon>Cystobacterineae</taxon>
        <taxon>Myxococcaceae</taxon>
        <taxon>Myxococcus</taxon>
    </lineage>
</organism>
<comment type="caution">
    <text evidence="9">The sequence shown here is derived from an EMBL/GenBank/DDBJ whole genome shotgun (WGS) entry which is preliminary data.</text>
</comment>
<keyword evidence="3" id="KW-0808">Transferase</keyword>